<dbReference type="AlphaFoldDB" id="A0AAD6T1Z6"/>
<evidence type="ECO:0000313" key="2">
    <source>
        <dbReference type="EMBL" id="KAJ7037316.1"/>
    </source>
</evidence>
<comment type="caution">
    <text evidence="2">The sequence shown here is derived from an EMBL/GenBank/DDBJ whole genome shotgun (WGS) entry which is preliminary data.</text>
</comment>
<feature type="chain" id="PRO_5042169291" evidence="1">
    <location>
        <begin position="26"/>
        <end position="438"/>
    </location>
</feature>
<name>A0AAD6T1Z6_9AGAR</name>
<feature type="signal peptide" evidence="1">
    <location>
        <begin position="1"/>
        <end position="25"/>
    </location>
</feature>
<organism evidence="2 3">
    <name type="scientific">Mycena alexandri</name>
    <dbReference type="NCBI Taxonomy" id="1745969"/>
    <lineage>
        <taxon>Eukaryota</taxon>
        <taxon>Fungi</taxon>
        <taxon>Dikarya</taxon>
        <taxon>Basidiomycota</taxon>
        <taxon>Agaricomycotina</taxon>
        <taxon>Agaricomycetes</taxon>
        <taxon>Agaricomycetidae</taxon>
        <taxon>Agaricales</taxon>
        <taxon>Marasmiineae</taxon>
        <taxon>Mycenaceae</taxon>
        <taxon>Mycena</taxon>
    </lineage>
</organism>
<sequence length="438" mass="45726">MTLPSKSTLFAAALVAVHSLSHVAAELHAEDPIITPAPTPTQALAARQVAGGSGTPILSTLTFPYTALPSQVYPFPVLRGPQFGYNQCGAANASATADCQTLVVNNASDFCLWGSPDPNGDIGNVEAKVVSYCTNPKWGGRPIPAGSIHGLQFMRTSAYIQIVGFIDNAALGLDPSDQGGELDPHGADLQGNPLGGVVYSLDTNFSPDGGTTPGQVHNWNLFVGSGVFCVKACFNSITSPDYCQNVYDLVGCEFNMPNALQNGTYLDCDGDVQTPVGTYVTNGQTLTWSMPDPLTTDPPYTPVIPASSQCTTFASQQLFANGAGVSLSFPRCDLQSSADGLLSCRGPPAPRALALPPPPPARAPTRLAAAVVRPQAPRPARARTLARRALARRAAAARSPRPVSPRAASLSFLAASSLALRCSSKCGVVFEHIAPRII</sequence>
<gene>
    <name evidence="2" type="ORF">C8F04DRAFT_1035992</name>
</gene>
<reference evidence="2" key="1">
    <citation type="submission" date="2023-03" db="EMBL/GenBank/DDBJ databases">
        <title>Massive genome expansion in bonnet fungi (Mycena s.s.) driven by repeated elements and novel gene families across ecological guilds.</title>
        <authorList>
            <consortium name="Lawrence Berkeley National Laboratory"/>
            <person name="Harder C.B."/>
            <person name="Miyauchi S."/>
            <person name="Viragh M."/>
            <person name="Kuo A."/>
            <person name="Thoen E."/>
            <person name="Andreopoulos B."/>
            <person name="Lu D."/>
            <person name="Skrede I."/>
            <person name="Drula E."/>
            <person name="Henrissat B."/>
            <person name="Morin E."/>
            <person name="Kohler A."/>
            <person name="Barry K."/>
            <person name="LaButti K."/>
            <person name="Morin E."/>
            <person name="Salamov A."/>
            <person name="Lipzen A."/>
            <person name="Mereny Z."/>
            <person name="Hegedus B."/>
            <person name="Baldrian P."/>
            <person name="Stursova M."/>
            <person name="Weitz H."/>
            <person name="Taylor A."/>
            <person name="Grigoriev I.V."/>
            <person name="Nagy L.G."/>
            <person name="Martin F."/>
            <person name="Kauserud H."/>
        </authorList>
    </citation>
    <scope>NUCLEOTIDE SEQUENCE</scope>
    <source>
        <strain evidence="2">CBHHK200</strain>
    </source>
</reference>
<protein>
    <submittedName>
        <fullName evidence="2">Uncharacterized protein</fullName>
    </submittedName>
</protein>
<dbReference type="EMBL" id="JARJCM010000038">
    <property type="protein sequence ID" value="KAJ7037316.1"/>
    <property type="molecule type" value="Genomic_DNA"/>
</dbReference>
<keyword evidence="1" id="KW-0732">Signal</keyword>
<evidence type="ECO:0000256" key="1">
    <source>
        <dbReference type="SAM" id="SignalP"/>
    </source>
</evidence>
<accession>A0AAD6T1Z6</accession>
<evidence type="ECO:0000313" key="3">
    <source>
        <dbReference type="Proteomes" id="UP001218188"/>
    </source>
</evidence>
<keyword evidence="3" id="KW-1185">Reference proteome</keyword>
<proteinExistence type="predicted"/>
<dbReference type="Proteomes" id="UP001218188">
    <property type="component" value="Unassembled WGS sequence"/>
</dbReference>